<feature type="domain" description="Death" evidence="2">
    <location>
        <begin position="27"/>
        <end position="96"/>
    </location>
</feature>
<evidence type="ECO:0000313" key="4">
    <source>
        <dbReference type="RefSeq" id="XP_035665031.1"/>
    </source>
</evidence>
<evidence type="ECO:0000259" key="2">
    <source>
        <dbReference type="PROSITE" id="PS50017"/>
    </source>
</evidence>
<dbReference type="GeneID" id="118408374"/>
<dbReference type="FunFam" id="1.10.533.10:FF:000087">
    <property type="entry name" value="Uncharacterized protein"/>
    <property type="match status" value="1"/>
</dbReference>
<dbReference type="Gene3D" id="1.10.533.10">
    <property type="entry name" value="Death Domain, Fas"/>
    <property type="match status" value="2"/>
</dbReference>
<dbReference type="AlphaFoldDB" id="A0A9J7KC81"/>
<feature type="region of interest" description="Disordered" evidence="1">
    <location>
        <begin position="267"/>
        <end position="404"/>
    </location>
</feature>
<dbReference type="PANTHER" id="PTHR15077:SF9">
    <property type="entry name" value="C-TERMINAL OF ROC (COR) DOMAIN-CONTAINING PROTEIN"/>
    <property type="match status" value="1"/>
</dbReference>
<dbReference type="GO" id="GO:0007165">
    <property type="term" value="P:signal transduction"/>
    <property type="evidence" value="ECO:0007669"/>
    <property type="project" value="InterPro"/>
</dbReference>
<dbReference type="InterPro" id="IPR000488">
    <property type="entry name" value="Death_dom"/>
</dbReference>
<accession>A0A9J7KC81</accession>
<feature type="compositionally biased region" description="Basic and acidic residues" evidence="1">
    <location>
        <begin position="373"/>
        <end position="392"/>
    </location>
</feature>
<feature type="region of interest" description="Disordered" evidence="1">
    <location>
        <begin position="92"/>
        <end position="138"/>
    </location>
</feature>
<dbReference type="KEGG" id="bfo:118408374"/>
<sequence>MGEEGQGSDAVDVEKYFDKVMKKVSHKWDDLARELGFDRNEIKGIATTEPSPDHRCREVLDRWRNREGSGATLQVLMQALINIGERLTAESLEGNKPRKKRKRKRKKKAEQIQEEDSSEESSLVGSDAHAGPVPSRTYFPPVVKAVGSSWVKFSEDQLGLTAQDIHAIQLRQPYSKQQQALQALELWRDRRGRKACRVKLAQALRRGGFQDTADELDRYIGQDITTNGISTEEPACIPDHSLQWKVHPQKKRKTQDSCGCSVQLKQESKQLDHDKRTESNGTNTVVQGKEVNGDGTPYPNGWNGNGCDTNSTSQHYGASSSTSGEETESDKVLSSTQQANVGLERRRKQQDRKRKQKRKPGKLSMAAGQQKRIKLDPETRRTSESIKDEAEKNGSSAAKHGCHPDQTVPNFLLDDKNTIYHTVVENAEKVFDKKTVQDYREFQKCVKSLKEIASAVPDDDRYKPKLTSGAKLKIKKRVNDKIAEVAQVIFRGKILDRKNRQSYHKMAKCFKRFKAALRKAEAGCVFCHLDFPDVGCYDTFWRGYSDGSLSDTLTRELITDDMRAAEGGADLYIHVRVLDSATEDGDFSDQGKSSLDMTSSLYLDISGYVIS</sequence>
<keyword evidence="3" id="KW-1185">Reference proteome</keyword>
<organism evidence="3 4">
    <name type="scientific">Branchiostoma floridae</name>
    <name type="common">Florida lancelet</name>
    <name type="synonym">Amphioxus</name>
    <dbReference type="NCBI Taxonomy" id="7739"/>
    <lineage>
        <taxon>Eukaryota</taxon>
        <taxon>Metazoa</taxon>
        <taxon>Chordata</taxon>
        <taxon>Cephalochordata</taxon>
        <taxon>Leptocardii</taxon>
        <taxon>Amphioxiformes</taxon>
        <taxon>Branchiostomatidae</taxon>
        <taxon>Branchiostoma</taxon>
    </lineage>
</organism>
<dbReference type="Proteomes" id="UP000001554">
    <property type="component" value="Unplaced"/>
</dbReference>
<dbReference type="CDD" id="cd01670">
    <property type="entry name" value="Death"/>
    <property type="match status" value="2"/>
</dbReference>
<feature type="compositionally biased region" description="Basic residues" evidence="1">
    <location>
        <begin position="97"/>
        <end position="108"/>
    </location>
</feature>
<evidence type="ECO:0000313" key="3">
    <source>
        <dbReference type="Proteomes" id="UP000001554"/>
    </source>
</evidence>
<dbReference type="PROSITE" id="PS50017">
    <property type="entry name" value="DEATH_DOMAIN"/>
    <property type="match status" value="2"/>
</dbReference>
<dbReference type="RefSeq" id="XP_035665031.1">
    <property type="nucleotide sequence ID" value="XM_035809138.1"/>
</dbReference>
<reference evidence="4" key="1">
    <citation type="submission" date="2025-08" db="UniProtKB">
        <authorList>
            <consortium name="RefSeq"/>
        </authorList>
    </citation>
    <scope>IDENTIFICATION</scope>
    <source>
        <strain evidence="4">S238N-H82</strain>
        <tissue evidence="4">Testes</tissue>
    </source>
</reference>
<evidence type="ECO:0000256" key="1">
    <source>
        <dbReference type="SAM" id="MobiDB-lite"/>
    </source>
</evidence>
<dbReference type="PANTHER" id="PTHR15077">
    <property type="entry name" value="FAS-ASSOCIATING DEATH DOMAIN-CONTAINING PROTEIN FADD"/>
    <property type="match status" value="1"/>
</dbReference>
<gene>
    <name evidence="4" type="primary">LOC118408374</name>
</gene>
<proteinExistence type="predicted"/>
<dbReference type="Pfam" id="PF00531">
    <property type="entry name" value="Death"/>
    <property type="match status" value="2"/>
</dbReference>
<feature type="domain" description="Death" evidence="2">
    <location>
        <begin position="157"/>
        <end position="220"/>
    </location>
</feature>
<dbReference type="SMART" id="SM00005">
    <property type="entry name" value="DEATH"/>
    <property type="match status" value="2"/>
</dbReference>
<dbReference type="SUPFAM" id="SSF47986">
    <property type="entry name" value="DEATH domain"/>
    <property type="match status" value="2"/>
</dbReference>
<name>A0A9J7KC81_BRAFL</name>
<dbReference type="OMA" id="QPYSKQQ"/>
<feature type="compositionally biased region" description="Basic residues" evidence="1">
    <location>
        <begin position="345"/>
        <end position="361"/>
    </location>
</feature>
<dbReference type="InterPro" id="IPR016729">
    <property type="entry name" value="FADD"/>
</dbReference>
<feature type="compositionally biased region" description="Polar residues" evidence="1">
    <location>
        <begin position="306"/>
        <end position="318"/>
    </location>
</feature>
<dbReference type="OrthoDB" id="10168519at2759"/>
<dbReference type="InterPro" id="IPR011029">
    <property type="entry name" value="DEATH-like_dom_sf"/>
</dbReference>
<feature type="compositionally biased region" description="Basic and acidic residues" evidence="1">
    <location>
        <begin position="267"/>
        <end position="278"/>
    </location>
</feature>
<protein>
    <submittedName>
        <fullName evidence="4">Uncharacterized protein LOC118408374</fullName>
    </submittedName>
</protein>